<evidence type="ECO:0000313" key="2">
    <source>
        <dbReference type="Proteomes" id="UP000305948"/>
    </source>
</evidence>
<name>A0A5C3N6N5_9AGAM</name>
<organism evidence="1 2">
    <name type="scientific">Heliocybe sulcata</name>
    <dbReference type="NCBI Taxonomy" id="5364"/>
    <lineage>
        <taxon>Eukaryota</taxon>
        <taxon>Fungi</taxon>
        <taxon>Dikarya</taxon>
        <taxon>Basidiomycota</taxon>
        <taxon>Agaricomycotina</taxon>
        <taxon>Agaricomycetes</taxon>
        <taxon>Gloeophyllales</taxon>
        <taxon>Gloeophyllaceae</taxon>
        <taxon>Heliocybe</taxon>
    </lineage>
</organism>
<evidence type="ECO:0000313" key="1">
    <source>
        <dbReference type="EMBL" id="TFK52156.1"/>
    </source>
</evidence>
<reference evidence="1 2" key="1">
    <citation type="journal article" date="2019" name="Nat. Ecol. Evol.">
        <title>Megaphylogeny resolves global patterns of mushroom evolution.</title>
        <authorList>
            <person name="Varga T."/>
            <person name="Krizsan K."/>
            <person name="Foldi C."/>
            <person name="Dima B."/>
            <person name="Sanchez-Garcia M."/>
            <person name="Sanchez-Ramirez S."/>
            <person name="Szollosi G.J."/>
            <person name="Szarkandi J.G."/>
            <person name="Papp V."/>
            <person name="Albert L."/>
            <person name="Andreopoulos W."/>
            <person name="Angelini C."/>
            <person name="Antonin V."/>
            <person name="Barry K.W."/>
            <person name="Bougher N.L."/>
            <person name="Buchanan P."/>
            <person name="Buyck B."/>
            <person name="Bense V."/>
            <person name="Catcheside P."/>
            <person name="Chovatia M."/>
            <person name="Cooper J."/>
            <person name="Damon W."/>
            <person name="Desjardin D."/>
            <person name="Finy P."/>
            <person name="Geml J."/>
            <person name="Haridas S."/>
            <person name="Hughes K."/>
            <person name="Justo A."/>
            <person name="Karasinski D."/>
            <person name="Kautmanova I."/>
            <person name="Kiss B."/>
            <person name="Kocsube S."/>
            <person name="Kotiranta H."/>
            <person name="LaButti K.M."/>
            <person name="Lechner B.E."/>
            <person name="Liimatainen K."/>
            <person name="Lipzen A."/>
            <person name="Lukacs Z."/>
            <person name="Mihaltcheva S."/>
            <person name="Morgado L.N."/>
            <person name="Niskanen T."/>
            <person name="Noordeloos M.E."/>
            <person name="Ohm R.A."/>
            <person name="Ortiz-Santana B."/>
            <person name="Ovrebo C."/>
            <person name="Racz N."/>
            <person name="Riley R."/>
            <person name="Savchenko A."/>
            <person name="Shiryaev A."/>
            <person name="Soop K."/>
            <person name="Spirin V."/>
            <person name="Szebenyi C."/>
            <person name="Tomsovsky M."/>
            <person name="Tulloss R.E."/>
            <person name="Uehling J."/>
            <person name="Grigoriev I.V."/>
            <person name="Vagvolgyi C."/>
            <person name="Papp T."/>
            <person name="Martin F.M."/>
            <person name="Miettinen O."/>
            <person name="Hibbett D.S."/>
            <person name="Nagy L.G."/>
        </authorList>
    </citation>
    <scope>NUCLEOTIDE SEQUENCE [LARGE SCALE GENOMIC DNA]</scope>
    <source>
        <strain evidence="1 2">OMC1185</strain>
    </source>
</reference>
<protein>
    <submittedName>
        <fullName evidence="1">Uncharacterized protein</fullName>
    </submittedName>
</protein>
<keyword evidence="2" id="KW-1185">Reference proteome</keyword>
<sequence length="343" mass="38523">MMPSVSGIIRASKPTLRHWRDVRNREHLGYVAGYQNRVLPYLPYTNDTLVQKRRTSTAKALVDQDNHRIPKAVIPARRPSTLILRTLNRKQLAVEDYVDFTGKSVKSVRISVAPEEPGARMRYWRSGCIPFPPDSHGFLYWHLAPDAPPVSGQVRFRITKSSHPATFPSGRNLQLPDGRTWYISLFEIARASQYSGLRALLLSEELVTANVLDAALNISAPHRGRIIHPTTCSLLIWKLGQSFSVNLQSLEVCFWVIGSSGAEQGRLARPFSVQVRETGSTGIVQTVDRKPYIGVFLQLFFSCGTYGKPYNLQGELWFSSNAQPYRSTRTSELSFSVLSKSST</sequence>
<dbReference type="AlphaFoldDB" id="A0A5C3N6N5"/>
<dbReference type="OrthoDB" id="2750929at2759"/>
<proteinExistence type="predicted"/>
<gene>
    <name evidence="1" type="ORF">OE88DRAFT_1657249</name>
</gene>
<dbReference type="Proteomes" id="UP000305948">
    <property type="component" value="Unassembled WGS sequence"/>
</dbReference>
<accession>A0A5C3N6N5</accession>
<dbReference type="EMBL" id="ML213509">
    <property type="protein sequence ID" value="TFK52156.1"/>
    <property type="molecule type" value="Genomic_DNA"/>
</dbReference>